<dbReference type="Proteomes" id="UP000326202">
    <property type="component" value="Chromosome"/>
</dbReference>
<reference evidence="1 2" key="1">
    <citation type="submission" date="2019-08" db="EMBL/GenBank/DDBJ databases">
        <title>Hyperibacter terrae gen. nov., sp. nov. and Hyperibacter viscosus sp. nov., two new members in the family Rhodospirillaceae isolated from the rhizosphere of Hypericum perforatum.</title>
        <authorList>
            <person name="Noviana Z."/>
        </authorList>
    </citation>
    <scope>NUCLEOTIDE SEQUENCE [LARGE SCALE GENOMIC DNA]</scope>
    <source>
        <strain evidence="1 2">R5913</strain>
    </source>
</reference>
<sequence>MRDIAMSDISAGSGWRGVMLGLCLAGLAVVGARADDAAIDQQSQQIQQILEGRCLKQGLLGQTPEQVKANCGCLAKVGTKHLQPAWRKAMLEGSSEQGIGPPMDDQVQFQIDALQTCPAIAPYQPNASGQ</sequence>
<keyword evidence="2" id="KW-1185">Reference proteome</keyword>
<name>A0A5J6MRJ6_9PROT</name>
<dbReference type="EMBL" id="CP042906">
    <property type="protein sequence ID" value="QEX19285.1"/>
    <property type="molecule type" value="Genomic_DNA"/>
</dbReference>
<accession>A0A5J6MRJ6</accession>
<evidence type="ECO:0000313" key="2">
    <source>
        <dbReference type="Proteomes" id="UP000326202"/>
    </source>
</evidence>
<protein>
    <submittedName>
        <fullName evidence="1">Uncharacterized protein</fullName>
    </submittedName>
</protein>
<gene>
    <name evidence="1" type="ORF">FRZ44_45980</name>
</gene>
<dbReference type="KEGG" id="htq:FRZ44_45980"/>
<dbReference type="AlphaFoldDB" id="A0A5J6MRJ6"/>
<evidence type="ECO:0000313" key="1">
    <source>
        <dbReference type="EMBL" id="QEX19285.1"/>
    </source>
</evidence>
<proteinExistence type="predicted"/>
<organism evidence="1 2">
    <name type="scientific">Hypericibacter terrae</name>
    <dbReference type="NCBI Taxonomy" id="2602015"/>
    <lineage>
        <taxon>Bacteria</taxon>
        <taxon>Pseudomonadati</taxon>
        <taxon>Pseudomonadota</taxon>
        <taxon>Alphaproteobacteria</taxon>
        <taxon>Rhodospirillales</taxon>
        <taxon>Dongiaceae</taxon>
        <taxon>Hypericibacter</taxon>
    </lineage>
</organism>